<reference evidence="1 2" key="1">
    <citation type="journal article" date="2019" name="Nat. Ecol. Evol.">
        <title>Megaphylogeny resolves global patterns of mushroom evolution.</title>
        <authorList>
            <person name="Varga T."/>
            <person name="Krizsan K."/>
            <person name="Foldi C."/>
            <person name="Dima B."/>
            <person name="Sanchez-Garcia M."/>
            <person name="Sanchez-Ramirez S."/>
            <person name="Szollosi G.J."/>
            <person name="Szarkandi J.G."/>
            <person name="Papp V."/>
            <person name="Albert L."/>
            <person name="Andreopoulos W."/>
            <person name="Angelini C."/>
            <person name="Antonin V."/>
            <person name="Barry K.W."/>
            <person name="Bougher N.L."/>
            <person name="Buchanan P."/>
            <person name="Buyck B."/>
            <person name="Bense V."/>
            <person name="Catcheside P."/>
            <person name="Chovatia M."/>
            <person name="Cooper J."/>
            <person name="Damon W."/>
            <person name="Desjardin D."/>
            <person name="Finy P."/>
            <person name="Geml J."/>
            <person name="Haridas S."/>
            <person name="Hughes K."/>
            <person name="Justo A."/>
            <person name="Karasinski D."/>
            <person name="Kautmanova I."/>
            <person name="Kiss B."/>
            <person name="Kocsube S."/>
            <person name="Kotiranta H."/>
            <person name="LaButti K.M."/>
            <person name="Lechner B.E."/>
            <person name="Liimatainen K."/>
            <person name="Lipzen A."/>
            <person name="Lukacs Z."/>
            <person name="Mihaltcheva S."/>
            <person name="Morgado L.N."/>
            <person name="Niskanen T."/>
            <person name="Noordeloos M.E."/>
            <person name="Ohm R.A."/>
            <person name="Ortiz-Santana B."/>
            <person name="Ovrebo C."/>
            <person name="Racz N."/>
            <person name="Riley R."/>
            <person name="Savchenko A."/>
            <person name="Shiryaev A."/>
            <person name="Soop K."/>
            <person name="Spirin V."/>
            <person name="Szebenyi C."/>
            <person name="Tomsovsky M."/>
            <person name="Tulloss R.E."/>
            <person name="Uehling J."/>
            <person name="Grigoriev I.V."/>
            <person name="Vagvolgyi C."/>
            <person name="Papp T."/>
            <person name="Martin F.M."/>
            <person name="Miettinen O."/>
            <person name="Hibbett D.S."/>
            <person name="Nagy L.G."/>
        </authorList>
    </citation>
    <scope>NUCLEOTIDE SEQUENCE [LARGE SCALE GENOMIC DNA]</scope>
    <source>
        <strain evidence="1 2">OMC1185</strain>
    </source>
</reference>
<evidence type="ECO:0000313" key="2">
    <source>
        <dbReference type="Proteomes" id="UP000305948"/>
    </source>
</evidence>
<organism evidence="1 2">
    <name type="scientific">Heliocybe sulcata</name>
    <dbReference type="NCBI Taxonomy" id="5364"/>
    <lineage>
        <taxon>Eukaryota</taxon>
        <taxon>Fungi</taxon>
        <taxon>Dikarya</taxon>
        <taxon>Basidiomycota</taxon>
        <taxon>Agaricomycotina</taxon>
        <taxon>Agaricomycetes</taxon>
        <taxon>Gloeophyllales</taxon>
        <taxon>Gloeophyllaceae</taxon>
        <taxon>Heliocybe</taxon>
    </lineage>
</organism>
<dbReference type="AlphaFoldDB" id="A0A5C3N6J0"/>
<protein>
    <submittedName>
        <fullName evidence="1">Uncharacterized protein</fullName>
    </submittedName>
</protein>
<sequence length="62" mass="7534">MTYIFWNNRRDMRGRQRTWWKSRDKKWWPSISMTEIKPQVLWYCHLARHISGGHVSVVATGS</sequence>
<gene>
    <name evidence="1" type="ORF">OE88DRAFT_1662931</name>
</gene>
<proteinExistence type="predicted"/>
<dbReference type="Proteomes" id="UP000305948">
    <property type="component" value="Unassembled WGS sequence"/>
</dbReference>
<accession>A0A5C3N6J0</accession>
<dbReference type="EMBL" id="ML213516">
    <property type="protein sequence ID" value="TFK49381.1"/>
    <property type="molecule type" value="Genomic_DNA"/>
</dbReference>
<keyword evidence="2" id="KW-1185">Reference proteome</keyword>
<evidence type="ECO:0000313" key="1">
    <source>
        <dbReference type="EMBL" id="TFK49381.1"/>
    </source>
</evidence>
<name>A0A5C3N6J0_9AGAM</name>